<dbReference type="SMART" id="SM00421">
    <property type="entry name" value="HTH_LUXR"/>
    <property type="match status" value="1"/>
</dbReference>
<keyword evidence="9" id="KW-1185">Reference proteome</keyword>
<dbReference type="SMART" id="SM00448">
    <property type="entry name" value="REC"/>
    <property type="match status" value="1"/>
</dbReference>
<organism evidence="8 9">
    <name type="scientific">Knoellia locipacati</name>
    <dbReference type="NCBI Taxonomy" id="882824"/>
    <lineage>
        <taxon>Bacteria</taxon>
        <taxon>Bacillati</taxon>
        <taxon>Actinomycetota</taxon>
        <taxon>Actinomycetes</taxon>
        <taxon>Micrococcales</taxon>
        <taxon>Intrasporangiaceae</taxon>
        <taxon>Knoellia</taxon>
    </lineage>
</organism>
<evidence type="ECO:0000256" key="1">
    <source>
        <dbReference type="ARBA" id="ARBA00022553"/>
    </source>
</evidence>
<keyword evidence="1 5" id="KW-0597">Phosphoprotein</keyword>
<evidence type="ECO:0000313" key="8">
    <source>
        <dbReference type="EMBL" id="GEQ12040.1"/>
    </source>
</evidence>
<dbReference type="InterPro" id="IPR058245">
    <property type="entry name" value="NreC/VraR/RcsB-like_REC"/>
</dbReference>
<feature type="domain" description="Response regulatory" evidence="7">
    <location>
        <begin position="4"/>
        <end position="122"/>
    </location>
</feature>
<dbReference type="Pfam" id="PF00196">
    <property type="entry name" value="GerE"/>
    <property type="match status" value="1"/>
</dbReference>
<dbReference type="InterPro" id="IPR011006">
    <property type="entry name" value="CheY-like_superfamily"/>
</dbReference>
<dbReference type="InterPro" id="IPR016032">
    <property type="entry name" value="Sig_transdc_resp-reg_C-effctor"/>
</dbReference>
<keyword evidence="4" id="KW-0804">Transcription</keyword>
<dbReference type="CDD" id="cd06170">
    <property type="entry name" value="LuxR_C_like"/>
    <property type="match status" value="1"/>
</dbReference>
<dbReference type="PROSITE" id="PS50110">
    <property type="entry name" value="RESPONSE_REGULATORY"/>
    <property type="match status" value="1"/>
</dbReference>
<dbReference type="OrthoDB" id="9808843at2"/>
<feature type="domain" description="HTH luxR-type" evidence="6">
    <location>
        <begin position="148"/>
        <end position="213"/>
    </location>
</feature>
<reference evidence="8 9" key="1">
    <citation type="submission" date="2019-07" db="EMBL/GenBank/DDBJ databases">
        <title>Whole genome shotgun sequence of Knoellia locipacati NBRC 109775.</title>
        <authorList>
            <person name="Hosoyama A."/>
            <person name="Uohara A."/>
            <person name="Ohji S."/>
            <person name="Ichikawa N."/>
        </authorList>
    </citation>
    <scope>NUCLEOTIDE SEQUENCE [LARGE SCALE GENOMIC DNA]</scope>
    <source>
        <strain evidence="8 9">NBRC 109775</strain>
    </source>
</reference>
<dbReference type="PANTHER" id="PTHR43214">
    <property type="entry name" value="TWO-COMPONENT RESPONSE REGULATOR"/>
    <property type="match status" value="1"/>
</dbReference>
<dbReference type="GO" id="GO:0003677">
    <property type="term" value="F:DNA binding"/>
    <property type="evidence" value="ECO:0007669"/>
    <property type="project" value="UniProtKB-KW"/>
</dbReference>
<dbReference type="InterPro" id="IPR000792">
    <property type="entry name" value="Tscrpt_reg_LuxR_C"/>
</dbReference>
<name>A0A512SVQ9_9MICO</name>
<evidence type="ECO:0000256" key="4">
    <source>
        <dbReference type="ARBA" id="ARBA00023163"/>
    </source>
</evidence>
<sequence length="215" mass="23186">MTIRVALVDDQSLFRAGIAMVVASQDDLEVVGEAGDGDEAVALVEDVGPDVVLMDVRMPRVDGVEATRRILARFGADAPKVLVLTTFDLDELAADAIEAGASGFILKDTRPELLLAAIRTVAEGTQVVAAGATRAVFERFRRRATNATGADYERLTPREREILLRAAQGLSNAEIAAAEFLSEATVKTHVSRILTKLALRDRVQLVVYAYEHGLL</sequence>
<evidence type="ECO:0000256" key="2">
    <source>
        <dbReference type="ARBA" id="ARBA00023015"/>
    </source>
</evidence>
<evidence type="ECO:0000259" key="7">
    <source>
        <dbReference type="PROSITE" id="PS50110"/>
    </source>
</evidence>
<dbReference type="Pfam" id="PF00072">
    <property type="entry name" value="Response_reg"/>
    <property type="match status" value="1"/>
</dbReference>
<dbReference type="GO" id="GO:0000160">
    <property type="term" value="P:phosphorelay signal transduction system"/>
    <property type="evidence" value="ECO:0007669"/>
    <property type="project" value="InterPro"/>
</dbReference>
<protein>
    <submittedName>
        <fullName evidence="8">DNA-binding response regulator</fullName>
    </submittedName>
</protein>
<dbReference type="PANTHER" id="PTHR43214:SF24">
    <property type="entry name" value="TRANSCRIPTIONAL REGULATORY PROTEIN NARL-RELATED"/>
    <property type="match status" value="1"/>
</dbReference>
<evidence type="ECO:0000256" key="3">
    <source>
        <dbReference type="ARBA" id="ARBA00023125"/>
    </source>
</evidence>
<gene>
    <name evidence="8" type="ORF">KLO01_00870</name>
</gene>
<dbReference type="GO" id="GO:0006355">
    <property type="term" value="P:regulation of DNA-templated transcription"/>
    <property type="evidence" value="ECO:0007669"/>
    <property type="project" value="InterPro"/>
</dbReference>
<dbReference type="InterPro" id="IPR039420">
    <property type="entry name" value="WalR-like"/>
</dbReference>
<keyword evidence="2" id="KW-0805">Transcription regulation</keyword>
<dbReference type="EMBL" id="BKBA01000002">
    <property type="protein sequence ID" value="GEQ12040.1"/>
    <property type="molecule type" value="Genomic_DNA"/>
</dbReference>
<accession>A0A512SVQ9</accession>
<feature type="modified residue" description="4-aspartylphosphate" evidence="5">
    <location>
        <position position="55"/>
    </location>
</feature>
<dbReference type="InterPro" id="IPR001789">
    <property type="entry name" value="Sig_transdc_resp-reg_receiver"/>
</dbReference>
<evidence type="ECO:0000313" key="9">
    <source>
        <dbReference type="Proteomes" id="UP000321793"/>
    </source>
</evidence>
<dbReference type="RefSeq" id="WP_147061588.1">
    <property type="nucleotide sequence ID" value="NZ_BAABDN010000001.1"/>
</dbReference>
<comment type="caution">
    <text evidence="8">The sequence shown here is derived from an EMBL/GenBank/DDBJ whole genome shotgun (WGS) entry which is preliminary data.</text>
</comment>
<dbReference type="Gene3D" id="3.40.50.2300">
    <property type="match status" value="1"/>
</dbReference>
<dbReference type="CDD" id="cd17535">
    <property type="entry name" value="REC_NarL-like"/>
    <property type="match status" value="1"/>
</dbReference>
<dbReference type="SUPFAM" id="SSF46894">
    <property type="entry name" value="C-terminal effector domain of the bipartite response regulators"/>
    <property type="match status" value="1"/>
</dbReference>
<evidence type="ECO:0000256" key="5">
    <source>
        <dbReference type="PROSITE-ProRule" id="PRU00169"/>
    </source>
</evidence>
<dbReference type="AlphaFoldDB" id="A0A512SVQ9"/>
<keyword evidence="3 8" id="KW-0238">DNA-binding</keyword>
<dbReference type="PRINTS" id="PR00038">
    <property type="entry name" value="HTHLUXR"/>
</dbReference>
<evidence type="ECO:0000259" key="6">
    <source>
        <dbReference type="PROSITE" id="PS50043"/>
    </source>
</evidence>
<proteinExistence type="predicted"/>
<dbReference type="Proteomes" id="UP000321793">
    <property type="component" value="Unassembled WGS sequence"/>
</dbReference>
<dbReference type="PROSITE" id="PS50043">
    <property type="entry name" value="HTH_LUXR_2"/>
    <property type="match status" value="1"/>
</dbReference>
<dbReference type="SUPFAM" id="SSF52172">
    <property type="entry name" value="CheY-like"/>
    <property type="match status" value="1"/>
</dbReference>